<organism evidence="3 4">
    <name type="scientific">Mycolicibacterium madagascariense</name>
    <dbReference type="NCBI Taxonomy" id="212765"/>
    <lineage>
        <taxon>Bacteria</taxon>
        <taxon>Bacillati</taxon>
        <taxon>Actinomycetota</taxon>
        <taxon>Actinomycetes</taxon>
        <taxon>Mycobacteriales</taxon>
        <taxon>Mycobacteriaceae</taxon>
        <taxon>Mycolicibacterium</taxon>
    </lineage>
</organism>
<dbReference type="InterPro" id="IPR055492">
    <property type="entry name" value="DUF7064"/>
</dbReference>
<gene>
    <name evidence="3" type="ORF">MMAD_00910</name>
</gene>
<evidence type="ECO:0000313" key="4">
    <source>
        <dbReference type="Proteomes" id="UP000466517"/>
    </source>
</evidence>
<protein>
    <submittedName>
        <fullName evidence="3">Uncharacterized protein</fullName>
    </submittedName>
</protein>
<dbReference type="KEGG" id="mmag:MMAD_00910"/>
<proteinExistence type="predicted"/>
<evidence type="ECO:0000313" key="3">
    <source>
        <dbReference type="EMBL" id="BBZ25796.1"/>
    </source>
</evidence>
<accession>A0A7I7X7Y8</accession>
<dbReference type="AlphaFoldDB" id="A0A7I7X7Y8"/>
<sequence>MTASPARANAIPGPVVPESEQFMPSDDGLHTPGGEFYFNETYWFSFFAPERGLGGWLYSGVRPSAGVTTGGCWIWDPKGTDPWEILFFEQFNWLKPPVVADAHRLVLANGNTVSTVEPGQTYDLAFDDRERLQARLRFTGSERPVPLRPGTPPYPKASHFDQTGRVTGCLILDGDRIDIDCYAMRDRSWGPRRERGYQVMAYTWLADDHTSLLAYSTPRRDSDRTDDVYAGYVRRGGAVRYLASGARQVRRHPHDKWITDVSIDLVDDDGRPLIAHGRAVSRMILPTATSVCVNSLMEFTVDGRTIYGEDQDVWPMNAWRTMR</sequence>
<feature type="domain" description="DUF7064" evidence="1">
    <location>
        <begin position="207"/>
        <end position="308"/>
    </location>
</feature>
<dbReference type="SUPFAM" id="SSF159245">
    <property type="entry name" value="AttH-like"/>
    <property type="match status" value="1"/>
</dbReference>
<feature type="domain" description="DUF7065" evidence="2">
    <location>
        <begin position="126"/>
        <end position="192"/>
    </location>
</feature>
<dbReference type="EMBL" id="AP022610">
    <property type="protein sequence ID" value="BBZ25796.1"/>
    <property type="molecule type" value="Genomic_DNA"/>
</dbReference>
<dbReference type="InterPro" id="IPR055493">
    <property type="entry name" value="DUF7065"/>
</dbReference>
<name>A0A7I7X7Y8_9MYCO</name>
<evidence type="ECO:0000259" key="2">
    <source>
        <dbReference type="Pfam" id="PF23213"/>
    </source>
</evidence>
<dbReference type="Pfam" id="PF23213">
    <property type="entry name" value="DUF7065"/>
    <property type="match status" value="1"/>
</dbReference>
<keyword evidence="4" id="KW-1185">Reference proteome</keyword>
<reference evidence="3 4" key="1">
    <citation type="journal article" date="2019" name="Emerg. Microbes Infect.">
        <title>Comprehensive subspecies identification of 175 nontuberculous mycobacteria species based on 7547 genomic profiles.</title>
        <authorList>
            <person name="Matsumoto Y."/>
            <person name="Kinjo T."/>
            <person name="Motooka D."/>
            <person name="Nabeya D."/>
            <person name="Jung N."/>
            <person name="Uechi K."/>
            <person name="Horii T."/>
            <person name="Iida T."/>
            <person name="Fujita J."/>
            <person name="Nakamura S."/>
        </authorList>
    </citation>
    <scope>NUCLEOTIDE SEQUENCE [LARGE SCALE GENOMIC DNA]</scope>
    <source>
        <strain evidence="3 4">JCM 13574</strain>
    </source>
</reference>
<dbReference type="Pfam" id="PF23212">
    <property type="entry name" value="DUF7064"/>
    <property type="match status" value="1"/>
</dbReference>
<dbReference type="Proteomes" id="UP000466517">
    <property type="component" value="Chromosome"/>
</dbReference>
<evidence type="ECO:0000259" key="1">
    <source>
        <dbReference type="Pfam" id="PF23212"/>
    </source>
</evidence>